<proteinExistence type="inferred from homology"/>
<dbReference type="Proteomes" id="UP001329430">
    <property type="component" value="Chromosome 1"/>
</dbReference>
<reference evidence="10 11" key="1">
    <citation type="journal article" date="2024" name="Insects">
        <title>An Improved Chromosome-Level Genome Assembly of the Firefly Pyrocoelia pectoralis.</title>
        <authorList>
            <person name="Fu X."/>
            <person name="Meyer-Rochow V.B."/>
            <person name="Ballantyne L."/>
            <person name="Zhu X."/>
        </authorList>
    </citation>
    <scope>NUCLEOTIDE SEQUENCE [LARGE SCALE GENOMIC DNA]</scope>
    <source>
        <strain evidence="10">XCY_ONT2</strain>
    </source>
</reference>
<dbReference type="GO" id="GO:0046872">
    <property type="term" value="F:metal ion binding"/>
    <property type="evidence" value="ECO:0007669"/>
    <property type="project" value="UniProtKB-KW"/>
</dbReference>
<dbReference type="EMBL" id="JAVRBK010000001">
    <property type="protein sequence ID" value="KAK5650146.1"/>
    <property type="molecule type" value="Genomic_DNA"/>
</dbReference>
<keyword evidence="2" id="KW-0140">cGMP</keyword>
<dbReference type="InterPro" id="IPR003018">
    <property type="entry name" value="GAF"/>
</dbReference>
<feature type="binding site" evidence="7">
    <location>
        <position position="560"/>
    </location>
    <ligand>
        <name>Zn(2+)</name>
        <dbReference type="ChEBI" id="CHEBI:29105"/>
        <label>1</label>
    </ligand>
</feature>
<accession>A0AAN7VU72</accession>
<feature type="domain" description="PDEase" evidence="9">
    <location>
        <begin position="434"/>
        <end position="763"/>
    </location>
</feature>
<keyword evidence="4 8" id="KW-0378">Hydrolase</keyword>
<dbReference type="Gene3D" id="1.10.1300.10">
    <property type="entry name" value="3'5'-cyclic nucleotide phosphodiesterase, catalytic domain"/>
    <property type="match status" value="1"/>
</dbReference>
<feature type="binding site" evidence="6">
    <location>
        <position position="720"/>
    </location>
    <ligand>
        <name>AMP</name>
        <dbReference type="ChEBI" id="CHEBI:456215"/>
    </ligand>
</feature>
<dbReference type="GO" id="GO:0004114">
    <property type="term" value="F:3',5'-cyclic-nucleotide phosphodiesterase activity"/>
    <property type="evidence" value="ECO:0007669"/>
    <property type="project" value="InterPro"/>
</dbReference>
<evidence type="ECO:0000256" key="2">
    <source>
        <dbReference type="ARBA" id="ARBA00022535"/>
    </source>
</evidence>
<feature type="binding site" evidence="7">
    <location>
        <position position="560"/>
    </location>
    <ligand>
        <name>Zn(2+)</name>
        <dbReference type="ChEBI" id="CHEBI:29105"/>
        <label>2</label>
    </ligand>
</feature>
<name>A0AAN7VU72_9COLE</name>
<dbReference type="GO" id="GO:0007165">
    <property type="term" value="P:signal transduction"/>
    <property type="evidence" value="ECO:0007669"/>
    <property type="project" value="InterPro"/>
</dbReference>
<dbReference type="CDD" id="cd00077">
    <property type="entry name" value="HDc"/>
    <property type="match status" value="1"/>
</dbReference>
<dbReference type="InterPro" id="IPR029016">
    <property type="entry name" value="GAF-like_dom_sf"/>
</dbReference>
<evidence type="ECO:0000256" key="5">
    <source>
        <dbReference type="PIRSR" id="PIRSR623088-1"/>
    </source>
</evidence>
<feature type="binding site" evidence="7">
    <location>
        <position position="559"/>
    </location>
    <ligand>
        <name>Zn(2+)</name>
        <dbReference type="ChEBI" id="CHEBI:29105"/>
        <label>1</label>
    </ligand>
</feature>
<evidence type="ECO:0000256" key="8">
    <source>
        <dbReference type="RuleBase" id="RU363067"/>
    </source>
</evidence>
<dbReference type="Pfam" id="PF00233">
    <property type="entry name" value="PDEase_I"/>
    <property type="match status" value="1"/>
</dbReference>
<dbReference type="SUPFAM" id="SSF55781">
    <property type="entry name" value="GAF domain-like"/>
    <property type="match status" value="2"/>
</dbReference>
<keyword evidence="11" id="KW-1185">Reference proteome</keyword>
<dbReference type="FunFam" id="3.30.450.40:FF:000138">
    <property type="entry name" value="Phosphodiesterase"/>
    <property type="match status" value="1"/>
</dbReference>
<dbReference type="PROSITE" id="PS00126">
    <property type="entry name" value="PDEASE_I_1"/>
    <property type="match status" value="1"/>
</dbReference>
<feature type="binding site" evidence="7">
    <location>
        <position position="525"/>
    </location>
    <ligand>
        <name>Zn(2+)</name>
        <dbReference type="ChEBI" id="CHEBI:29105"/>
        <label>1</label>
    </ligand>
</feature>
<comment type="cofactor">
    <cofactor evidence="8">
        <name>a divalent metal cation</name>
        <dbReference type="ChEBI" id="CHEBI:60240"/>
    </cofactor>
    <text evidence="8">Binds 2 divalent metal cations per subunit. Site 1 may preferentially bind zinc ions, while site 2 has a preference for magnesium and/or manganese ions.</text>
</comment>
<dbReference type="InterPro" id="IPR003607">
    <property type="entry name" value="HD/PDEase_dom"/>
</dbReference>
<dbReference type="PROSITE" id="PS51845">
    <property type="entry name" value="PDEASE_I_2"/>
    <property type="match status" value="1"/>
</dbReference>
<sequence length="779" mass="89787">MQFSNDTEIENNIYTLNDIKPSYPPPVPKTNFARRTCLSISTSDRATKHVLAPYVRIKRKGQPSFKSEEKEDDNIHFEYYLKKKPTLLIRNLSLFLSDSIQLSSILHESVDVLKCVCKAAGATLYLADSCAGIIYINPQYVTNERYGVKWKIEPEHTIAAYVAYQKEYVMVDDVLGDMRFPEGVGFKDETIKSVLCVPIVSQDDNCSAVVELYRDVTQSSFTQDELKLVVVVTGWIGAAIHQNQQRLIYQKKQELNDYLFNITKCYYGNAASEDSVITEIINFAKSSMSAERASFYMLVQNSNELEAKVYEYGIDDFGLDKLLKKKLNTKLNQEANIVGIVAHTAETINIVNAYKDSRFIKELDEKYSVITRSILCVPVKGVDGLIGVIQIVNKINDAGFNSTDEAILNTIASYCSTVVEFSRIKEEFHKTKSANKCYLEMLKYHMKPCYHDKANFNRYEVSTFPENFNEFYWAAPTELMHAIPQLTLHMFCTVFGDEINVNETTEFILAVQKGYRDNPYHCFGHAFHVCHCMYNIIQRNMAVFDPIELKAFMVAALCHDLDHRGLTNNFLQLVNHPLVELYEESYLENHHYHVTLILLREYNIYNIDDTSVFQKFCKEIQHMILATDLAAHFKVRTKFAQMRYDHSFDWNNVAHRDIIKGLMMTSSDLSGQCKPYSAAKKITDLLYKEFYSQGDIEKEMGLCPLAMMDRDKQQFVLEEQVQFLSVVVIPCTELLELVFSNTDELRKGSKKLREIWKEMIELRGQKLWRSDEAVVANDY</sequence>
<protein>
    <recommendedName>
        <fullName evidence="8">Phosphodiesterase</fullName>
        <ecNumber evidence="8">3.1.4.-</ecNumber>
    </recommendedName>
</protein>
<evidence type="ECO:0000259" key="9">
    <source>
        <dbReference type="PROSITE" id="PS51845"/>
    </source>
</evidence>
<dbReference type="EC" id="3.1.4.-" evidence="8"/>
<dbReference type="InterPro" id="IPR002073">
    <property type="entry name" value="PDEase_catalytic_dom"/>
</dbReference>
<comment type="caution">
    <text evidence="10">The sequence shown here is derived from an EMBL/GenBank/DDBJ whole genome shotgun (WGS) entry which is preliminary data.</text>
</comment>
<evidence type="ECO:0000256" key="1">
    <source>
        <dbReference type="ARBA" id="ARBA00007648"/>
    </source>
</evidence>
<dbReference type="InterPro" id="IPR036971">
    <property type="entry name" value="PDEase_catalytic_dom_sf"/>
</dbReference>
<organism evidence="10 11">
    <name type="scientific">Pyrocoelia pectoralis</name>
    <dbReference type="NCBI Taxonomy" id="417401"/>
    <lineage>
        <taxon>Eukaryota</taxon>
        <taxon>Metazoa</taxon>
        <taxon>Ecdysozoa</taxon>
        <taxon>Arthropoda</taxon>
        <taxon>Hexapoda</taxon>
        <taxon>Insecta</taxon>
        <taxon>Pterygota</taxon>
        <taxon>Neoptera</taxon>
        <taxon>Endopterygota</taxon>
        <taxon>Coleoptera</taxon>
        <taxon>Polyphaga</taxon>
        <taxon>Elateriformia</taxon>
        <taxon>Elateroidea</taxon>
        <taxon>Lampyridae</taxon>
        <taxon>Lampyrinae</taxon>
        <taxon>Pyrocoelia</taxon>
    </lineage>
</organism>
<dbReference type="SMART" id="SM00065">
    <property type="entry name" value="GAF"/>
    <property type="match status" value="2"/>
</dbReference>
<dbReference type="PRINTS" id="PR00387">
    <property type="entry name" value="PDIESTERASE1"/>
</dbReference>
<dbReference type="InterPro" id="IPR023174">
    <property type="entry name" value="PDEase_CS"/>
</dbReference>
<feature type="binding site" evidence="6">
    <location>
        <position position="560"/>
    </location>
    <ligand>
        <name>AMP</name>
        <dbReference type="ChEBI" id="CHEBI:456215"/>
    </ligand>
</feature>
<evidence type="ECO:0000256" key="6">
    <source>
        <dbReference type="PIRSR" id="PIRSR623088-2"/>
    </source>
</evidence>
<dbReference type="Pfam" id="PF01590">
    <property type="entry name" value="GAF"/>
    <property type="match status" value="2"/>
</dbReference>
<evidence type="ECO:0000256" key="7">
    <source>
        <dbReference type="PIRSR" id="PIRSR623088-3"/>
    </source>
</evidence>
<evidence type="ECO:0000256" key="4">
    <source>
        <dbReference type="ARBA" id="ARBA00022801"/>
    </source>
</evidence>
<evidence type="ECO:0000256" key="3">
    <source>
        <dbReference type="ARBA" id="ARBA00022723"/>
    </source>
</evidence>
<dbReference type="Gene3D" id="3.30.450.40">
    <property type="match status" value="2"/>
</dbReference>
<keyword evidence="3 7" id="KW-0479">Metal-binding</keyword>
<evidence type="ECO:0000313" key="11">
    <source>
        <dbReference type="Proteomes" id="UP001329430"/>
    </source>
</evidence>
<comment type="similarity">
    <text evidence="1 8">Belongs to the cyclic nucleotide phosphodiesterase family.</text>
</comment>
<evidence type="ECO:0000313" key="10">
    <source>
        <dbReference type="EMBL" id="KAK5650146.1"/>
    </source>
</evidence>
<feature type="active site" description="Proton donor" evidence="5">
    <location>
        <position position="521"/>
    </location>
</feature>
<dbReference type="PANTHER" id="PTHR11347">
    <property type="entry name" value="CYCLIC NUCLEOTIDE PHOSPHODIESTERASE"/>
    <property type="match status" value="1"/>
</dbReference>
<dbReference type="AlphaFoldDB" id="A0AAN7VU72"/>
<dbReference type="SUPFAM" id="SSF109604">
    <property type="entry name" value="HD-domain/PDEase-like"/>
    <property type="match status" value="1"/>
</dbReference>
<feature type="binding site" evidence="7">
    <location>
        <position position="668"/>
    </location>
    <ligand>
        <name>Zn(2+)</name>
        <dbReference type="ChEBI" id="CHEBI:29105"/>
        <label>1</label>
    </ligand>
</feature>
<feature type="binding site" evidence="6">
    <location>
        <begin position="521"/>
        <end position="525"/>
    </location>
    <ligand>
        <name>AMP</name>
        <dbReference type="ChEBI" id="CHEBI:456215"/>
    </ligand>
</feature>
<dbReference type="InterPro" id="IPR023088">
    <property type="entry name" value="PDEase"/>
</dbReference>
<gene>
    <name evidence="10" type="ORF">RI129_001175</name>
</gene>
<feature type="binding site" evidence="6">
    <location>
        <position position="668"/>
    </location>
    <ligand>
        <name>AMP</name>
        <dbReference type="ChEBI" id="CHEBI:456215"/>
    </ligand>
</feature>